<name>A0A6N3BRD1_9BACT</name>
<accession>A0A6N3BRD1</accession>
<gene>
    <name evidence="1" type="ORF">PMLFYP103_01030</name>
</gene>
<protein>
    <submittedName>
        <fullName evidence="1">Uncharacterized protein</fullName>
    </submittedName>
</protein>
<sequence length="53" mass="6242">MEKFSQNRTHCPILNTCFEVYSHIINDLCFWHGVCPVKAVKVEMPGKEELKQY</sequence>
<dbReference type="EMBL" id="CACRUV010000016">
    <property type="protein sequence ID" value="VYU03063.1"/>
    <property type="molecule type" value="Genomic_DNA"/>
</dbReference>
<reference evidence="1" key="1">
    <citation type="submission" date="2019-11" db="EMBL/GenBank/DDBJ databases">
        <authorList>
            <person name="Feng L."/>
        </authorList>
    </citation>
    <scope>NUCLEOTIDE SEQUENCE</scope>
    <source>
        <strain evidence="1">PmerdaeLFYP103</strain>
    </source>
</reference>
<proteinExistence type="predicted"/>
<organism evidence="1">
    <name type="scientific">Parabacteroides merdae</name>
    <dbReference type="NCBI Taxonomy" id="46503"/>
    <lineage>
        <taxon>Bacteria</taxon>
        <taxon>Pseudomonadati</taxon>
        <taxon>Bacteroidota</taxon>
        <taxon>Bacteroidia</taxon>
        <taxon>Bacteroidales</taxon>
        <taxon>Tannerellaceae</taxon>
        <taxon>Parabacteroides</taxon>
    </lineage>
</organism>
<evidence type="ECO:0000313" key="1">
    <source>
        <dbReference type="EMBL" id="VYU03063.1"/>
    </source>
</evidence>
<dbReference type="AlphaFoldDB" id="A0A6N3BRD1"/>